<dbReference type="PANTHER" id="PTHR24320">
    <property type="entry name" value="RETINOL DEHYDROGENASE"/>
    <property type="match status" value="1"/>
</dbReference>
<dbReference type="NCBIfam" id="NF004513">
    <property type="entry name" value="PRK05854.1"/>
    <property type="match status" value="1"/>
</dbReference>
<comment type="similarity">
    <text evidence="1">Belongs to the short-chain dehydrogenases/reductases (SDR) family.</text>
</comment>
<protein>
    <submittedName>
        <fullName evidence="4">SDR family oxidoreductase</fullName>
    </submittedName>
</protein>
<sequence length="335" mass="34936">MVRTPTLDLPDLTGRLALVTGASDGIGLVIARRLAAAGAEVLLPVRDAAKGARAVDRIRSSVPAAAVSTRVLDLASLESIAALTDALLAQGRPIHLLIDNAGVMRPPARQVTRDGFELQFGTNHLGHVALTLGLLPLLRAGGARVVHQTSIAARRARIGWDDLNSERRYDVDRAYSLSKLAVGLFARELQDRSAAAGWGITSALAHPGVSPTNLLAAQAGLGRDADTTAVRVIRALSRRGILVGTPETAALPALLAAVGPDPVGGRFFGPSGPGGLGGAPAEQKLWVPLRSGADARRMWDVSIDLVGMRAARSDADGPAVAGWTGPPRRARREEE</sequence>
<dbReference type="Pfam" id="PF00106">
    <property type="entry name" value="adh_short"/>
    <property type="match status" value="1"/>
</dbReference>
<dbReference type="Gene3D" id="3.40.50.720">
    <property type="entry name" value="NAD(P)-binding Rossmann-like Domain"/>
    <property type="match status" value="1"/>
</dbReference>
<organism evidence="4 5">
    <name type="scientific">Nakamurella flavida</name>
    <dbReference type="NCBI Taxonomy" id="363630"/>
    <lineage>
        <taxon>Bacteria</taxon>
        <taxon>Bacillati</taxon>
        <taxon>Actinomycetota</taxon>
        <taxon>Actinomycetes</taxon>
        <taxon>Nakamurellales</taxon>
        <taxon>Nakamurellaceae</taxon>
        <taxon>Nakamurella</taxon>
    </lineage>
</organism>
<gene>
    <name evidence="4" type="ORF">JL107_13625</name>
</gene>
<feature type="region of interest" description="Disordered" evidence="3">
    <location>
        <begin position="314"/>
        <end position="335"/>
    </location>
</feature>
<dbReference type="PANTHER" id="PTHR24320:SF148">
    <property type="entry name" value="NAD(P)-BINDING ROSSMANN-FOLD SUPERFAMILY PROTEIN"/>
    <property type="match status" value="1"/>
</dbReference>
<comment type="caution">
    <text evidence="4">The sequence shown here is derived from an EMBL/GenBank/DDBJ whole genome shotgun (WGS) entry which is preliminary data.</text>
</comment>
<evidence type="ECO:0000256" key="3">
    <source>
        <dbReference type="SAM" id="MobiDB-lite"/>
    </source>
</evidence>
<keyword evidence="2" id="KW-0560">Oxidoreductase</keyword>
<accession>A0A938YQD8</accession>
<dbReference type="AlphaFoldDB" id="A0A938YQD8"/>
<dbReference type="SUPFAM" id="SSF51735">
    <property type="entry name" value="NAD(P)-binding Rossmann-fold domains"/>
    <property type="match status" value="1"/>
</dbReference>
<evidence type="ECO:0000313" key="4">
    <source>
        <dbReference type="EMBL" id="MBM9477484.1"/>
    </source>
</evidence>
<name>A0A938YQD8_9ACTN</name>
<keyword evidence="5" id="KW-1185">Reference proteome</keyword>
<dbReference type="GO" id="GO:0016491">
    <property type="term" value="F:oxidoreductase activity"/>
    <property type="evidence" value="ECO:0007669"/>
    <property type="project" value="UniProtKB-KW"/>
</dbReference>
<evidence type="ECO:0000313" key="5">
    <source>
        <dbReference type="Proteomes" id="UP000663801"/>
    </source>
</evidence>
<dbReference type="PRINTS" id="PR00081">
    <property type="entry name" value="GDHRDH"/>
</dbReference>
<proteinExistence type="inferred from homology"/>
<evidence type="ECO:0000256" key="2">
    <source>
        <dbReference type="ARBA" id="ARBA00023002"/>
    </source>
</evidence>
<dbReference type="InterPro" id="IPR036291">
    <property type="entry name" value="NAD(P)-bd_dom_sf"/>
</dbReference>
<evidence type="ECO:0000256" key="1">
    <source>
        <dbReference type="ARBA" id="ARBA00006484"/>
    </source>
</evidence>
<dbReference type="Proteomes" id="UP000663801">
    <property type="component" value="Unassembled WGS sequence"/>
</dbReference>
<dbReference type="RefSeq" id="WP_205257577.1">
    <property type="nucleotide sequence ID" value="NZ_BAAAPV010000003.1"/>
</dbReference>
<dbReference type="InterPro" id="IPR002347">
    <property type="entry name" value="SDR_fam"/>
</dbReference>
<reference evidence="4" key="1">
    <citation type="submission" date="2021-01" db="EMBL/GenBank/DDBJ databases">
        <title>KCTC 19127 draft genome.</title>
        <authorList>
            <person name="An D."/>
        </authorList>
    </citation>
    <scope>NUCLEOTIDE SEQUENCE</scope>
    <source>
        <strain evidence="4">KCTC 19127</strain>
    </source>
</reference>
<dbReference type="EMBL" id="JAERWL010000010">
    <property type="protein sequence ID" value="MBM9477484.1"/>
    <property type="molecule type" value="Genomic_DNA"/>
</dbReference>